<organism evidence="2 3">
    <name type="scientific">Mycena chlorophos</name>
    <name type="common">Agaric fungus</name>
    <name type="synonym">Agaricus chlorophos</name>
    <dbReference type="NCBI Taxonomy" id="658473"/>
    <lineage>
        <taxon>Eukaryota</taxon>
        <taxon>Fungi</taxon>
        <taxon>Dikarya</taxon>
        <taxon>Basidiomycota</taxon>
        <taxon>Agaricomycotina</taxon>
        <taxon>Agaricomycetes</taxon>
        <taxon>Agaricomycetidae</taxon>
        <taxon>Agaricales</taxon>
        <taxon>Marasmiineae</taxon>
        <taxon>Mycenaceae</taxon>
        <taxon>Mycena</taxon>
    </lineage>
</organism>
<feature type="compositionally biased region" description="Basic and acidic residues" evidence="1">
    <location>
        <begin position="1"/>
        <end position="16"/>
    </location>
</feature>
<dbReference type="Proteomes" id="UP000815677">
    <property type="component" value="Unassembled WGS sequence"/>
</dbReference>
<evidence type="ECO:0000256" key="1">
    <source>
        <dbReference type="SAM" id="MobiDB-lite"/>
    </source>
</evidence>
<reference evidence="2" key="1">
    <citation type="submission" date="2014-09" db="EMBL/GenBank/DDBJ databases">
        <title>Genome sequence of the luminous mushroom Mycena chlorophos for searching fungal bioluminescence genes.</title>
        <authorList>
            <person name="Tanaka Y."/>
            <person name="Kasuga D."/>
            <person name="Oba Y."/>
            <person name="Hase S."/>
            <person name="Sato K."/>
            <person name="Oba Y."/>
            <person name="Sakakibara Y."/>
        </authorList>
    </citation>
    <scope>NUCLEOTIDE SEQUENCE</scope>
</reference>
<protein>
    <submittedName>
        <fullName evidence="2">Uncharacterized protein</fullName>
    </submittedName>
</protein>
<dbReference type="EMBL" id="DF844953">
    <property type="protein sequence ID" value="GAT48797.1"/>
    <property type="molecule type" value="Genomic_DNA"/>
</dbReference>
<evidence type="ECO:0000313" key="3">
    <source>
        <dbReference type="Proteomes" id="UP000815677"/>
    </source>
</evidence>
<sequence length="119" mass="13619">MGERNRNAIRGQHRELPSSNAHSDLSECGTFSSGLGWRLFELRLNSFELTVPQCAPTTHNLRTVQFIRARVGSSEPQAHFGGYLSWPTREERKREEGHQRSLHESRENIHPAPARALFE</sequence>
<proteinExistence type="predicted"/>
<feature type="compositionally biased region" description="Basic and acidic residues" evidence="1">
    <location>
        <begin position="88"/>
        <end position="109"/>
    </location>
</feature>
<keyword evidence="3" id="KW-1185">Reference proteome</keyword>
<name>A0ABQ0LCD9_MYCCL</name>
<gene>
    <name evidence="2" type="ORF">MCHLO_06173</name>
</gene>
<feature type="region of interest" description="Disordered" evidence="1">
    <location>
        <begin position="88"/>
        <end position="119"/>
    </location>
</feature>
<accession>A0ABQ0LCD9</accession>
<feature type="region of interest" description="Disordered" evidence="1">
    <location>
        <begin position="1"/>
        <end position="25"/>
    </location>
</feature>
<evidence type="ECO:0000313" key="2">
    <source>
        <dbReference type="EMBL" id="GAT48797.1"/>
    </source>
</evidence>